<dbReference type="InterPro" id="IPR003439">
    <property type="entry name" value="ABC_transporter-like_ATP-bd"/>
</dbReference>
<dbReference type="AlphaFoldDB" id="A0A929BEW1"/>
<keyword evidence="4" id="KW-0175">Coiled coil</keyword>
<name>A0A929BEW1_9PSEU</name>
<feature type="coiled-coil region" evidence="4">
    <location>
        <begin position="247"/>
        <end position="324"/>
    </location>
</feature>
<feature type="domain" description="ABC transporter" evidence="5">
    <location>
        <begin position="5"/>
        <end position="259"/>
    </location>
</feature>
<dbReference type="PROSITE" id="PS50893">
    <property type="entry name" value="ABC_TRANSPORTER_2"/>
    <property type="match status" value="2"/>
</dbReference>
<reference evidence="6" key="1">
    <citation type="submission" date="2020-10" db="EMBL/GenBank/DDBJ databases">
        <title>Diversity and distribution of actinomycetes associated with coral in the coast of Hainan.</title>
        <authorList>
            <person name="Li F."/>
        </authorList>
    </citation>
    <scope>NUCLEOTIDE SEQUENCE</scope>
    <source>
        <strain evidence="6">HNM0983</strain>
    </source>
</reference>
<comment type="caution">
    <text evidence="6">The sequence shown here is derived from an EMBL/GenBank/DDBJ whole genome shotgun (WGS) entry which is preliminary data.</text>
</comment>
<dbReference type="PROSITE" id="PS00211">
    <property type="entry name" value="ABC_TRANSPORTER_1"/>
    <property type="match status" value="2"/>
</dbReference>
<feature type="domain" description="ABC transporter" evidence="5">
    <location>
        <begin position="343"/>
        <end position="537"/>
    </location>
</feature>
<evidence type="ECO:0000313" key="7">
    <source>
        <dbReference type="Proteomes" id="UP000598360"/>
    </source>
</evidence>
<sequence>MSAVLRVRDLVKSYGDRRVLDGVSLSAGPGRRIGLVGENGVGKSTLLRVAAGREDPDSGEVVRPDDLGVLDQEPPFASSAAVHDVLEQALVEMRAAQARLAELAAQLERCPEDPVALSAYGEVLEWARQHDVWEVEHRADLVLERLGLAGVDRSRQVGALSGGQRTRLGLAVLLLRRPRALLLDEPTNHLDDATVEFVARHLAALPGAVVLASHDREFLDAVCTDVLDLDPALGGPVRYGGAFSEYLVAKRARRARWEQQYAAEQDELAQLRRSVEVTARQVGHGAPRGNTSKLAYDYTGSRVQKQVSRRVRDARSRLAELSAQQVRKPPEPLRFVRALTGDAASSEVVVQLRETVVAGRLQVGSLDVAGDGRLLVTGPNGAGKSTLLRVIAGDVRPDGGSVQRRQGVRVGLLEQDAVFADESVSARAVYAAATARRPGVPRLVDLGLVAPADVDRPVGVLSVGQRRRLALALLVADPPEVLLLDEPTNHLSLSLVDEVEQALVSAPGAVVVASHDRWLRRRFAGSVVSMSEGVVRA</sequence>
<dbReference type="Pfam" id="PF00005">
    <property type="entry name" value="ABC_tran"/>
    <property type="match status" value="2"/>
</dbReference>
<dbReference type="PANTHER" id="PTHR19211">
    <property type="entry name" value="ATP-BINDING TRANSPORT PROTEIN-RELATED"/>
    <property type="match status" value="1"/>
</dbReference>
<dbReference type="GO" id="GO:0016887">
    <property type="term" value="F:ATP hydrolysis activity"/>
    <property type="evidence" value="ECO:0007669"/>
    <property type="project" value="InterPro"/>
</dbReference>
<dbReference type="SMART" id="SM00382">
    <property type="entry name" value="AAA"/>
    <property type="match status" value="2"/>
</dbReference>
<dbReference type="RefSeq" id="WP_193929642.1">
    <property type="nucleotide sequence ID" value="NZ_JADEYC010000034.1"/>
</dbReference>
<evidence type="ECO:0000313" key="6">
    <source>
        <dbReference type="EMBL" id="MBE9376197.1"/>
    </source>
</evidence>
<dbReference type="GO" id="GO:0005524">
    <property type="term" value="F:ATP binding"/>
    <property type="evidence" value="ECO:0007669"/>
    <property type="project" value="UniProtKB-KW"/>
</dbReference>
<dbReference type="EMBL" id="JADEYC010000034">
    <property type="protein sequence ID" value="MBE9376197.1"/>
    <property type="molecule type" value="Genomic_DNA"/>
</dbReference>
<keyword evidence="7" id="KW-1185">Reference proteome</keyword>
<dbReference type="FunFam" id="3.40.50.300:FF:000011">
    <property type="entry name" value="Putative ABC transporter ATP-binding component"/>
    <property type="match status" value="1"/>
</dbReference>
<dbReference type="Proteomes" id="UP000598360">
    <property type="component" value="Unassembled WGS sequence"/>
</dbReference>
<dbReference type="InterPro" id="IPR050611">
    <property type="entry name" value="ABCF"/>
</dbReference>
<evidence type="ECO:0000256" key="2">
    <source>
        <dbReference type="ARBA" id="ARBA00022741"/>
    </source>
</evidence>
<gene>
    <name evidence="6" type="ORF">IQ251_17240</name>
</gene>
<dbReference type="Gene3D" id="3.40.50.300">
    <property type="entry name" value="P-loop containing nucleotide triphosphate hydrolases"/>
    <property type="match status" value="2"/>
</dbReference>
<evidence type="ECO:0000256" key="1">
    <source>
        <dbReference type="ARBA" id="ARBA00022737"/>
    </source>
</evidence>
<dbReference type="SUPFAM" id="SSF52540">
    <property type="entry name" value="P-loop containing nucleoside triphosphate hydrolases"/>
    <property type="match status" value="2"/>
</dbReference>
<proteinExistence type="predicted"/>
<dbReference type="InterPro" id="IPR017871">
    <property type="entry name" value="ABC_transporter-like_CS"/>
</dbReference>
<protein>
    <submittedName>
        <fullName evidence="6">ABC-F family ATP-binding cassette domain-containing protein</fullName>
    </submittedName>
</protein>
<keyword evidence="1" id="KW-0677">Repeat</keyword>
<dbReference type="CDD" id="cd03221">
    <property type="entry name" value="ABCF_EF-3"/>
    <property type="match status" value="2"/>
</dbReference>
<dbReference type="InterPro" id="IPR027417">
    <property type="entry name" value="P-loop_NTPase"/>
</dbReference>
<evidence type="ECO:0000256" key="3">
    <source>
        <dbReference type="ARBA" id="ARBA00022840"/>
    </source>
</evidence>
<organism evidence="6 7">
    <name type="scientific">Saccharopolyspora montiporae</name>
    <dbReference type="NCBI Taxonomy" id="2781240"/>
    <lineage>
        <taxon>Bacteria</taxon>
        <taxon>Bacillati</taxon>
        <taxon>Actinomycetota</taxon>
        <taxon>Actinomycetes</taxon>
        <taxon>Pseudonocardiales</taxon>
        <taxon>Pseudonocardiaceae</taxon>
        <taxon>Saccharopolyspora</taxon>
    </lineage>
</organism>
<keyword evidence="3 6" id="KW-0067">ATP-binding</keyword>
<evidence type="ECO:0000259" key="5">
    <source>
        <dbReference type="PROSITE" id="PS50893"/>
    </source>
</evidence>
<accession>A0A929BEW1</accession>
<evidence type="ECO:0000256" key="4">
    <source>
        <dbReference type="SAM" id="Coils"/>
    </source>
</evidence>
<keyword evidence="2" id="KW-0547">Nucleotide-binding</keyword>
<dbReference type="InterPro" id="IPR003593">
    <property type="entry name" value="AAA+_ATPase"/>
</dbReference>
<dbReference type="PANTHER" id="PTHR19211:SF14">
    <property type="entry name" value="ATP-BINDING CASSETTE SUB-FAMILY F MEMBER 1"/>
    <property type="match status" value="1"/>
</dbReference>